<gene>
    <name evidence="3" type="ORF">LCGC14_0172380</name>
</gene>
<evidence type="ECO:0000313" key="3">
    <source>
        <dbReference type="EMBL" id="KKN96002.1"/>
    </source>
</evidence>
<evidence type="ECO:0000256" key="1">
    <source>
        <dbReference type="ARBA" id="ARBA00023002"/>
    </source>
</evidence>
<dbReference type="InterPro" id="IPR012348">
    <property type="entry name" value="RNR-like"/>
</dbReference>
<dbReference type="InterPro" id="IPR009078">
    <property type="entry name" value="Ferritin-like_SF"/>
</dbReference>
<dbReference type="AlphaFoldDB" id="A0A0F9V8G0"/>
<organism evidence="3">
    <name type="scientific">marine sediment metagenome</name>
    <dbReference type="NCBI Taxonomy" id="412755"/>
    <lineage>
        <taxon>unclassified sequences</taxon>
        <taxon>metagenomes</taxon>
        <taxon>ecological metagenomes</taxon>
    </lineage>
</organism>
<dbReference type="EMBL" id="LAZR01000067">
    <property type="protein sequence ID" value="KKN96002.1"/>
    <property type="molecule type" value="Genomic_DNA"/>
</dbReference>
<proteinExistence type="predicted"/>
<sequence length="333" mass="38297">MSIEIKTTSVEPIRNTYSNIKRRFGDKPATRYQEASFDIEAVTNFHYKPLWDPEHMLNDPTRTCIRMADWHSVTDPRQFYYGAYVQNRAKMQEATEHSYSFCDKRGLITRLPEDLQETLLRFLVPLRHVELGANMNNSGVAGDCIAGTVTQMHIYQAMDRLGAGQYLSRIALIIDGGTGDALDRSKTYWMDDALWQPMRRLVEDTLVIKDWFELSLTQNLIIDGLMYPLMYEAFDQWLDEQGAADVSMLTEFMRDWSKETVRWVDAMVKTVMAENEANAVQLQAWVEHWEPRAYEALAPLADESMGRDALDTVRAQFATRLKKLGLTSQGVQA</sequence>
<dbReference type="InterPro" id="IPR012078">
    <property type="entry name" value="MP_mOase_hydro"/>
</dbReference>
<accession>A0A0F9V8G0</accession>
<dbReference type="PIRSF" id="PIRSF000040">
    <property type="entry name" value="MMOH_comp"/>
    <property type="match status" value="1"/>
</dbReference>
<evidence type="ECO:0008006" key="4">
    <source>
        <dbReference type="Google" id="ProtNLM"/>
    </source>
</evidence>
<dbReference type="Pfam" id="PF02332">
    <property type="entry name" value="Phenol_Hydrox"/>
    <property type="match status" value="1"/>
</dbReference>
<name>A0A0F9V8G0_9ZZZZ</name>
<dbReference type="Gene3D" id="1.10.620.20">
    <property type="entry name" value="Ribonucleotide Reductase, subunit A"/>
    <property type="match status" value="1"/>
</dbReference>
<dbReference type="InterPro" id="IPR003430">
    <property type="entry name" value="Phenol_Hydrox"/>
</dbReference>
<keyword evidence="2" id="KW-0503">Monooxygenase</keyword>
<evidence type="ECO:0000256" key="2">
    <source>
        <dbReference type="ARBA" id="ARBA00023033"/>
    </source>
</evidence>
<protein>
    <recommendedName>
        <fullName evidence="4">Phenol hydroxylase P1 protein</fullName>
    </recommendedName>
</protein>
<dbReference type="SUPFAM" id="SSF47240">
    <property type="entry name" value="Ferritin-like"/>
    <property type="match status" value="1"/>
</dbReference>
<comment type="caution">
    <text evidence="3">The sequence shown here is derived from an EMBL/GenBank/DDBJ whole genome shotgun (WGS) entry which is preliminary data.</text>
</comment>
<dbReference type="GO" id="GO:0016709">
    <property type="term" value="F:oxidoreductase activity, acting on paired donors, with incorporation or reduction of molecular oxygen, NAD(P)H as one donor, and incorporation of one atom of oxygen"/>
    <property type="evidence" value="ECO:0007669"/>
    <property type="project" value="InterPro"/>
</dbReference>
<keyword evidence="1" id="KW-0560">Oxidoreductase</keyword>
<reference evidence="3" key="1">
    <citation type="journal article" date="2015" name="Nature">
        <title>Complex archaea that bridge the gap between prokaryotes and eukaryotes.</title>
        <authorList>
            <person name="Spang A."/>
            <person name="Saw J.H."/>
            <person name="Jorgensen S.L."/>
            <person name="Zaremba-Niedzwiedzka K."/>
            <person name="Martijn J."/>
            <person name="Lind A.E."/>
            <person name="van Eijk R."/>
            <person name="Schleper C."/>
            <person name="Guy L."/>
            <person name="Ettema T.J."/>
        </authorList>
    </citation>
    <scope>NUCLEOTIDE SEQUENCE</scope>
</reference>
<dbReference type="CDD" id="cd01058">
    <property type="entry name" value="AAMH_B"/>
    <property type="match status" value="1"/>
</dbReference>